<evidence type="ECO:0000256" key="3">
    <source>
        <dbReference type="SAM" id="MobiDB-lite"/>
    </source>
</evidence>
<organism evidence="5 6">
    <name type="scientific">Endozoicomonas numazuensis</name>
    <dbReference type="NCBI Taxonomy" id="1137799"/>
    <lineage>
        <taxon>Bacteria</taxon>
        <taxon>Pseudomonadati</taxon>
        <taxon>Pseudomonadota</taxon>
        <taxon>Gammaproteobacteria</taxon>
        <taxon>Oceanospirillales</taxon>
        <taxon>Endozoicomonadaceae</taxon>
        <taxon>Endozoicomonas</taxon>
    </lineage>
</organism>
<evidence type="ECO:0000259" key="4">
    <source>
        <dbReference type="Pfam" id="PF07992"/>
    </source>
</evidence>
<evidence type="ECO:0000313" key="6">
    <source>
        <dbReference type="Proteomes" id="UP000028073"/>
    </source>
</evidence>
<dbReference type="Pfam" id="PF07992">
    <property type="entry name" value="Pyr_redox_2"/>
    <property type="match status" value="1"/>
</dbReference>
<dbReference type="InterPro" id="IPR050097">
    <property type="entry name" value="Ferredoxin-NADP_redctase_2"/>
</dbReference>
<feature type="region of interest" description="Disordered" evidence="3">
    <location>
        <begin position="1"/>
        <end position="20"/>
    </location>
</feature>
<feature type="domain" description="FAD/NAD(P)-binding" evidence="4">
    <location>
        <begin position="26"/>
        <end position="157"/>
    </location>
</feature>
<name>A0A081NI43_9GAMM</name>
<protein>
    <recommendedName>
        <fullName evidence="4">FAD/NAD(P)-binding domain-containing protein</fullName>
    </recommendedName>
</protein>
<dbReference type="PANTHER" id="PTHR48105">
    <property type="entry name" value="THIOREDOXIN REDUCTASE 1-RELATED-RELATED"/>
    <property type="match status" value="1"/>
</dbReference>
<evidence type="ECO:0000256" key="2">
    <source>
        <dbReference type="ARBA" id="ARBA00023002"/>
    </source>
</evidence>
<dbReference type="InterPro" id="IPR023753">
    <property type="entry name" value="FAD/NAD-binding_dom"/>
</dbReference>
<accession>A0A081NI43</accession>
<keyword evidence="2" id="KW-0560">Oxidoreductase</keyword>
<dbReference type="InterPro" id="IPR036188">
    <property type="entry name" value="FAD/NAD-bd_sf"/>
</dbReference>
<dbReference type="EMBL" id="JOKH01000002">
    <property type="protein sequence ID" value="KEQ18116.1"/>
    <property type="molecule type" value="Genomic_DNA"/>
</dbReference>
<dbReference type="GO" id="GO:0016491">
    <property type="term" value="F:oxidoreductase activity"/>
    <property type="evidence" value="ECO:0007669"/>
    <property type="project" value="UniProtKB-KW"/>
</dbReference>
<dbReference type="Gene3D" id="3.50.50.60">
    <property type="entry name" value="FAD/NAD(P)-binding domain"/>
    <property type="match status" value="2"/>
</dbReference>
<keyword evidence="6" id="KW-1185">Reference proteome</keyword>
<dbReference type="AlphaFoldDB" id="A0A081NI43"/>
<reference evidence="5 6" key="1">
    <citation type="submission" date="2014-06" db="EMBL/GenBank/DDBJ databases">
        <title>Whole Genome Sequences of Three Symbiotic Endozoicomonas Bacteria.</title>
        <authorList>
            <person name="Neave M.J."/>
            <person name="Apprill A."/>
            <person name="Voolstra C.R."/>
        </authorList>
    </citation>
    <scope>NUCLEOTIDE SEQUENCE [LARGE SCALE GENOMIC DNA]</scope>
    <source>
        <strain evidence="5 6">DSM 25634</strain>
    </source>
</reference>
<sequence>MTTCHLKANDSLQEGKHPVPRKHSIDLAGIVSHVTLIEFDNQLRADEVLQPKLRSLNNVTIITSAMTTEVLGDGSKVNGLIYKDRNTDENISVEPEGVFVQIGLIPNTEFLKKTLELTPRGEIVVDSRGETPIPGIFAAGEVATAPYKQIIIAMGSGANASLGAFDYLIRNSFEGDTAETA</sequence>
<dbReference type="PRINTS" id="PR00469">
    <property type="entry name" value="PNDRDTASEII"/>
</dbReference>
<evidence type="ECO:0000256" key="1">
    <source>
        <dbReference type="ARBA" id="ARBA00022630"/>
    </source>
</evidence>
<dbReference type="SUPFAM" id="SSF51905">
    <property type="entry name" value="FAD/NAD(P)-binding domain"/>
    <property type="match status" value="1"/>
</dbReference>
<dbReference type="STRING" id="1137799.GZ78_11145"/>
<dbReference type="eggNOG" id="COG3634">
    <property type="taxonomic scope" value="Bacteria"/>
</dbReference>
<dbReference type="PRINTS" id="PR00368">
    <property type="entry name" value="FADPNR"/>
</dbReference>
<evidence type="ECO:0000313" key="5">
    <source>
        <dbReference type="EMBL" id="KEQ18116.1"/>
    </source>
</evidence>
<proteinExistence type="predicted"/>
<dbReference type="Proteomes" id="UP000028073">
    <property type="component" value="Unassembled WGS sequence"/>
</dbReference>
<comment type="caution">
    <text evidence="5">The sequence shown here is derived from an EMBL/GenBank/DDBJ whole genome shotgun (WGS) entry which is preliminary data.</text>
</comment>
<keyword evidence="1" id="KW-0285">Flavoprotein</keyword>
<gene>
    <name evidence="5" type="ORF">GZ78_11145</name>
</gene>